<keyword evidence="8 15" id="KW-0862">Zinc</keyword>
<dbReference type="PANTHER" id="PTHR22993:SF9">
    <property type="entry name" value="FORMAMIDOPYRIMIDINE-DNA GLYCOSYLASE"/>
    <property type="match status" value="1"/>
</dbReference>
<dbReference type="SMART" id="SM01232">
    <property type="entry name" value="H2TH"/>
    <property type="match status" value="1"/>
</dbReference>
<dbReference type="KEGG" id="efk:P856_440"/>
<dbReference type="GO" id="GO:0034039">
    <property type="term" value="F:8-oxo-7,8-dihydroguanine DNA N-glycosylase activity"/>
    <property type="evidence" value="ECO:0007669"/>
    <property type="project" value="TreeGrafter"/>
</dbReference>
<organism evidence="18 19">
    <name type="scientific">Candidatus Endolissoclinum faulkneri L5</name>
    <dbReference type="NCBI Taxonomy" id="1401328"/>
    <lineage>
        <taxon>Bacteria</taxon>
        <taxon>Pseudomonadati</taxon>
        <taxon>Pseudomonadota</taxon>
        <taxon>Alphaproteobacteria</taxon>
        <taxon>Rhodospirillales</taxon>
        <taxon>Rhodospirillaceae</taxon>
        <taxon>Candidatus Endolissoclinum</taxon>
    </lineage>
</organism>
<comment type="function">
    <text evidence="15">Involved in base excision repair of DNA damaged by oxidation or by mutagenic agents. Acts as DNA glycosylase that recognizes and removes damaged bases. Has a preference for oxidized purines, such as 7,8-dihydro-8-oxoguanine (8-oxoG). Has AP (apurinic/apyrimidinic) lyase activity and introduces nicks in the DNA strand. Cleaves the DNA backbone by beta-delta elimination to generate a single-strand break at the site of the removed base with both 3'- and 5'-phosphates.</text>
</comment>
<keyword evidence="9 15" id="KW-0238">DNA-binding</keyword>
<accession>V9TVD1</accession>
<dbReference type="InterPro" id="IPR035937">
    <property type="entry name" value="FPG_N"/>
</dbReference>
<keyword evidence="11 15" id="KW-0456">Lyase</keyword>
<feature type="domain" description="FPG-type" evidence="16">
    <location>
        <begin position="267"/>
        <end position="303"/>
    </location>
</feature>
<protein>
    <recommendedName>
        <fullName evidence="15">Formamidopyrimidine-DNA glycosylase</fullName>
        <shortName evidence="15">Fapy-DNA glycosylase</shortName>
        <ecNumber evidence="15">3.2.2.23</ecNumber>
    </recommendedName>
    <alternativeName>
        <fullName evidence="15">DNA-(apurinic or apyrimidinic site) lyase MutM</fullName>
        <shortName evidence="15">AP lyase MutM</shortName>
        <ecNumber evidence="15">4.2.99.18</ecNumber>
    </alternativeName>
</protein>
<dbReference type="HAMAP" id="MF_00103">
    <property type="entry name" value="Fapy_DNA_glycosyl"/>
    <property type="match status" value="1"/>
</dbReference>
<feature type="active site" description="Proton donor; for beta-elimination activity" evidence="15">
    <location>
        <position position="85"/>
    </location>
</feature>
<dbReference type="NCBIfam" id="NF002211">
    <property type="entry name" value="PRK01103.1"/>
    <property type="match status" value="1"/>
</dbReference>
<dbReference type="GO" id="GO:0003684">
    <property type="term" value="F:damaged DNA binding"/>
    <property type="evidence" value="ECO:0007669"/>
    <property type="project" value="InterPro"/>
</dbReference>
<reference evidence="18 19" key="1">
    <citation type="journal article" date="2013" name="PLoS ONE">
        <title>Bacterial endosymbiosis in a chordate host: long-term co-evolution and conservation of secondary metabolism.</title>
        <authorList>
            <person name="Kwan J.C."/>
            <person name="Schmidt E.W."/>
        </authorList>
    </citation>
    <scope>NUCLEOTIDE SEQUENCE [LARGE SCALE GENOMIC DNA]</scope>
    <source>
        <strain evidence="19">faulkneri L5</strain>
    </source>
</reference>
<evidence type="ECO:0000256" key="1">
    <source>
        <dbReference type="ARBA" id="ARBA00001668"/>
    </source>
</evidence>
<dbReference type="Proteomes" id="UP000018700">
    <property type="component" value="Chromosome"/>
</dbReference>
<keyword evidence="7 15" id="KW-0378">Hydrolase</keyword>
<evidence type="ECO:0000256" key="4">
    <source>
        <dbReference type="ARBA" id="ARBA00022723"/>
    </source>
</evidence>
<evidence type="ECO:0000313" key="18">
    <source>
        <dbReference type="EMBL" id="AHC73658.1"/>
    </source>
</evidence>
<feature type="active site" description="Proton donor" evidence="15">
    <location>
        <position position="30"/>
    </location>
</feature>
<gene>
    <name evidence="15 18" type="primary">mutM</name>
    <name evidence="15" type="synonym">fpg</name>
    <name evidence="18" type="ORF">P856_440</name>
</gene>
<keyword evidence="5 15" id="KW-0227">DNA damage</keyword>
<keyword evidence="19" id="KW-1185">Reference proteome</keyword>
<feature type="binding site" evidence="15">
    <location>
        <position position="139"/>
    </location>
    <ligand>
        <name>DNA</name>
        <dbReference type="ChEBI" id="CHEBI:16991"/>
    </ligand>
</feature>
<comment type="similarity">
    <text evidence="2 15">Belongs to the FPG family.</text>
</comment>
<dbReference type="RefSeq" id="WP_081713429.1">
    <property type="nucleotide sequence ID" value="NZ_CP006745.1"/>
</dbReference>
<feature type="active site" description="Schiff-base intermediate with DNA" evidence="15">
    <location>
        <position position="29"/>
    </location>
</feature>
<keyword evidence="10 15" id="KW-0234">DNA repair</keyword>
<comment type="subunit">
    <text evidence="3 15">Monomer.</text>
</comment>
<evidence type="ECO:0000259" key="16">
    <source>
        <dbReference type="PROSITE" id="PS51066"/>
    </source>
</evidence>
<dbReference type="HOGENOM" id="CLU_038423_1_1_5"/>
<dbReference type="GO" id="GO:0140078">
    <property type="term" value="F:class I DNA-(apurinic or apyrimidinic site) endonuclease activity"/>
    <property type="evidence" value="ECO:0007669"/>
    <property type="project" value="UniProtKB-EC"/>
</dbReference>
<evidence type="ECO:0000256" key="5">
    <source>
        <dbReference type="ARBA" id="ARBA00022763"/>
    </source>
</evidence>
<keyword evidence="6 15" id="KW-0863">Zinc-finger</keyword>
<keyword evidence="4 15" id="KW-0479">Metal-binding</keyword>
<evidence type="ECO:0000256" key="11">
    <source>
        <dbReference type="ARBA" id="ARBA00023239"/>
    </source>
</evidence>
<dbReference type="CDD" id="cd08966">
    <property type="entry name" value="EcFpg-like_N"/>
    <property type="match status" value="1"/>
</dbReference>
<dbReference type="EC" id="3.2.2.23" evidence="15"/>
<evidence type="ECO:0000256" key="9">
    <source>
        <dbReference type="ARBA" id="ARBA00023125"/>
    </source>
</evidence>
<evidence type="ECO:0000256" key="15">
    <source>
        <dbReference type="HAMAP-Rule" id="MF_00103"/>
    </source>
</evidence>
<keyword evidence="13 15" id="KW-0326">Glycosidase</keyword>
<evidence type="ECO:0000256" key="14">
    <source>
        <dbReference type="ARBA" id="ARBA00044632"/>
    </source>
</evidence>
<dbReference type="Pfam" id="PF06831">
    <property type="entry name" value="H2TH"/>
    <property type="match status" value="1"/>
</dbReference>
<dbReference type="OrthoDB" id="9800855at2"/>
<dbReference type="NCBIfam" id="TIGR00577">
    <property type="entry name" value="fpg"/>
    <property type="match status" value="1"/>
</dbReference>
<dbReference type="Gene3D" id="1.10.8.50">
    <property type="match status" value="1"/>
</dbReference>
<dbReference type="InterPro" id="IPR020629">
    <property type="entry name" value="FPG_Glyclase"/>
</dbReference>
<dbReference type="GO" id="GO:0006284">
    <property type="term" value="P:base-excision repair"/>
    <property type="evidence" value="ECO:0007669"/>
    <property type="project" value="InterPro"/>
</dbReference>
<dbReference type="SMART" id="SM00898">
    <property type="entry name" value="Fapy_DNA_glyco"/>
    <property type="match status" value="1"/>
</dbReference>
<keyword evidence="12 15" id="KW-0511">Multifunctional enzyme</keyword>
<sequence>MKSRPLTVRSDDLTVSGEWLPRVRLIIMPELPEVENVMRGLAQRLIGQRLAKIELRRSTLRWPIPENIVEQLTGKRITGFRRRAKYIIIDLNSNISWIIHLGISGRILVFNDSKPLIDIHDHVVCHTDDCIWIKFNDARRFGMMDLYKTSEIQQHKLLKNIGPEPLDKGFSGTMLESALSGKHVPIKAALLDQKIVAGIGNIYASETLHRSGILPSHLAMNITEKRAEKLVLEIKSVLTEAIAAGGSSLRDHRQVNNKPGFFQNFLRVYNREGEKCLSYGCHGSVKRAVQYGRSTFYCPQCQH</sequence>
<dbReference type="InterPro" id="IPR010979">
    <property type="entry name" value="Ribosomal_uS13-like_H2TH"/>
</dbReference>
<dbReference type="eggNOG" id="COG0266">
    <property type="taxonomic scope" value="Bacteria"/>
</dbReference>
<dbReference type="EC" id="4.2.99.18" evidence="15"/>
<evidence type="ECO:0000256" key="2">
    <source>
        <dbReference type="ARBA" id="ARBA00009409"/>
    </source>
</evidence>
<dbReference type="PROSITE" id="PS51066">
    <property type="entry name" value="ZF_FPG_2"/>
    <property type="match status" value="1"/>
</dbReference>
<dbReference type="STRING" id="1401328.P856_440"/>
<evidence type="ECO:0000256" key="13">
    <source>
        <dbReference type="ARBA" id="ARBA00023295"/>
    </source>
</evidence>
<dbReference type="InterPro" id="IPR015886">
    <property type="entry name" value="H2TH_FPG"/>
</dbReference>
<feature type="active site" description="Proton donor; for delta-elimination activity" evidence="15">
    <location>
        <position position="293"/>
    </location>
</feature>
<dbReference type="PATRIC" id="fig|1401328.3.peg.428"/>
<dbReference type="PROSITE" id="PS01242">
    <property type="entry name" value="ZF_FPG_1"/>
    <property type="match status" value="1"/>
</dbReference>
<dbReference type="PANTHER" id="PTHR22993">
    <property type="entry name" value="FORMAMIDOPYRIMIDINE-DNA GLYCOSYLASE"/>
    <property type="match status" value="1"/>
</dbReference>
<feature type="binding site" evidence="15">
    <location>
        <position position="120"/>
    </location>
    <ligand>
        <name>DNA</name>
        <dbReference type="ChEBI" id="CHEBI:16991"/>
    </ligand>
</feature>
<evidence type="ECO:0000256" key="3">
    <source>
        <dbReference type="ARBA" id="ARBA00011245"/>
    </source>
</evidence>
<evidence type="ECO:0000313" key="19">
    <source>
        <dbReference type="Proteomes" id="UP000018700"/>
    </source>
</evidence>
<dbReference type="PROSITE" id="PS51068">
    <property type="entry name" value="FPG_CAT"/>
    <property type="match status" value="1"/>
</dbReference>
<comment type="cofactor">
    <cofactor evidence="15">
        <name>Zn(2+)</name>
        <dbReference type="ChEBI" id="CHEBI:29105"/>
    </cofactor>
    <text evidence="15">Binds 1 zinc ion per subunit.</text>
</comment>
<dbReference type="InterPro" id="IPR012319">
    <property type="entry name" value="FPG_cat"/>
</dbReference>
<dbReference type="SUPFAM" id="SSF57716">
    <property type="entry name" value="Glucocorticoid receptor-like (DNA-binding domain)"/>
    <property type="match status" value="1"/>
</dbReference>
<feature type="binding site" evidence="15">
    <location>
        <position position="182"/>
    </location>
    <ligand>
        <name>DNA</name>
        <dbReference type="ChEBI" id="CHEBI:16991"/>
    </ligand>
</feature>
<evidence type="ECO:0000256" key="12">
    <source>
        <dbReference type="ARBA" id="ARBA00023268"/>
    </source>
</evidence>
<evidence type="ECO:0000256" key="8">
    <source>
        <dbReference type="ARBA" id="ARBA00022833"/>
    </source>
</evidence>
<dbReference type="InterPro" id="IPR000214">
    <property type="entry name" value="Znf_DNA_glyclase/AP_lyase"/>
</dbReference>
<evidence type="ECO:0000256" key="10">
    <source>
        <dbReference type="ARBA" id="ARBA00023204"/>
    </source>
</evidence>
<evidence type="ECO:0000256" key="7">
    <source>
        <dbReference type="ARBA" id="ARBA00022801"/>
    </source>
</evidence>
<proteinExistence type="inferred from homology"/>
<dbReference type="InterPro" id="IPR015887">
    <property type="entry name" value="DNA_glyclase_Znf_dom_DNA_BS"/>
</dbReference>
<dbReference type="AlphaFoldDB" id="V9TVD1"/>
<dbReference type="Pfam" id="PF01149">
    <property type="entry name" value="Fapy_DNA_glyco"/>
    <property type="match status" value="1"/>
</dbReference>
<dbReference type="FunFam" id="1.10.8.50:FF:000003">
    <property type="entry name" value="Formamidopyrimidine-DNA glycosylase"/>
    <property type="match status" value="1"/>
</dbReference>
<dbReference type="SUPFAM" id="SSF46946">
    <property type="entry name" value="S13-like H2TH domain"/>
    <property type="match status" value="1"/>
</dbReference>
<comment type="catalytic activity">
    <reaction evidence="14 15">
        <text>2'-deoxyribonucleotide-(2'-deoxyribose 5'-phosphate)-2'-deoxyribonucleotide-DNA = a 3'-end 2'-deoxyribonucleotide-(2,3-dehydro-2,3-deoxyribose 5'-phosphate)-DNA + a 5'-end 5'-phospho-2'-deoxyribonucleoside-DNA + H(+)</text>
        <dbReference type="Rhea" id="RHEA:66592"/>
        <dbReference type="Rhea" id="RHEA-COMP:13180"/>
        <dbReference type="Rhea" id="RHEA-COMP:16897"/>
        <dbReference type="Rhea" id="RHEA-COMP:17067"/>
        <dbReference type="ChEBI" id="CHEBI:15378"/>
        <dbReference type="ChEBI" id="CHEBI:136412"/>
        <dbReference type="ChEBI" id="CHEBI:157695"/>
        <dbReference type="ChEBI" id="CHEBI:167181"/>
        <dbReference type="EC" id="4.2.99.18"/>
    </reaction>
</comment>
<evidence type="ECO:0000259" key="17">
    <source>
        <dbReference type="PROSITE" id="PS51068"/>
    </source>
</evidence>
<dbReference type="SUPFAM" id="SSF81624">
    <property type="entry name" value="N-terminal domain of MutM-like DNA repair proteins"/>
    <property type="match status" value="1"/>
</dbReference>
<dbReference type="GO" id="GO:0008270">
    <property type="term" value="F:zinc ion binding"/>
    <property type="evidence" value="ECO:0007669"/>
    <property type="project" value="UniProtKB-UniRule"/>
</dbReference>
<feature type="domain" description="Formamidopyrimidine-DNA glycosylase catalytic" evidence="17">
    <location>
        <begin position="29"/>
        <end position="142"/>
    </location>
</feature>
<dbReference type="Gene3D" id="3.20.190.10">
    <property type="entry name" value="MutM-like, N-terminal"/>
    <property type="match status" value="1"/>
</dbReference>
<comment type="catalytic activity">
    <reaction evidence="1 15">
        <text>Hydrolysis of DNA containing ring-opened 7-methylguanine residues, releasing 2,6-diamino-4-hydroxy-5-(N-methyl)formamidopyrimidine.</text>
        <dbReference type="EC" id="3.2.2.23"/>
    </reaction>
</comment>
<name>V9TVD1_9PROT</name>
<evidence type="ECO:0000256" key="6">
    <source>
        <dbReference type="ARBA" id="ARBA00022771"/>
    </source>
</evidence>
<dbReference type="EMBL" id="CP006745">
    <property type="protein sequence ID" value="AHC73658.1"/>
    <property type="molecule type" value="Genomic_DNA"/>
</dbReference>